<reference evidence="8" key="1">
    <citation type="journal article" date="2011" name="Genome Res.">
        <title>Phylogeny-wide analysis of social amoeba genomes highlights ancient origins for complex intercellular communication.</title>
        <authorList>
            <person name="Heidel A.J."/>
            <person name="Lawal H.M."/>
            <person name="Felder M."/>
            <person name="Schilde C."/>
            <person name="Helps N.R."/>
            <person name="Tunggal B."/>
            <person name="Rivero F."/>
            <person name="John U."/>
            <person name="Schleicher M."/>
            <person name="Eichinger L."/>
            <person name="Platzer M."/>
            <person name="Noegel A.A."/>
            <person name="Schaap P."/>
            <person name="Gloeckner G."/>
        </authorList>
    </citation>
    <scope>NUCLEOTIDE SEQUENCE [LARGE SCALE GENOMIC DNA]</scope>
    <source>
        <strain evidence="8">SH3</strain>
    </source>
</reference>
<gene>
    <name evidence="7" type="ORF">DFA_10630</name>
</gene>
<dbReference type="KEGG" id="dfa:DFA_10630"/>
<dbReference type="PROSITE" id="PS50082">
    <property type="entry name" value="WD_REPEATS_2"/>
    <property type="match status" value="1"/>
</dbReference>
<name>F4QAT4_CACFS</name>
<dbReference type="EMBL" id="GL883026">
    <property type="protein sequence ID" value="EGG15787.1"/>
    <property type="molecule type" value="Genomic_DNA"/>
</dbReference>
<feature type="region of interest" description="Disordered" evidence="6">
    <location>
        <begin position="207"/>
        <end position="227"/>
    </location>
</feature>
<dbReference type="PANTHER" id="PTHR19877">
    <property type="entry name" value="EUKARYOTIC TRANSLATION INITIATION FACTOR 3 SUBUNIT I"/>
    <property type="match status" value="1"/>
</dbReference>
<sequence length="227" mass="25746">MILDFHRVRVTDLKYNRQGDRLFVASHDDNVSQWDTSTGVLINKFIHPKRVNSISITQDSIVTPLFTLPIIEYDLYGCVTWSPSNKYILANVGSRVDIFDVDTRELVHSIHVIGSILNGKISWTSDQSMFVIGSNCTTILYENNTWRLIRSFDIGRRINDATISSTTPPDPHQIVVIHEETNKVIYNSISNYSTSTTQQVAEINGHDDPSYSISFSPENKSNIDYTT</sequence>
<evidence type="ECO:0000256" key="2">
    <source>
        <dbReference type="ARBA" id="ARBA00022737"/>
    </source>
</evidence>
<evidence type="ECO:0000256" key="1">
    <source>
        <dbReference type="ARBA" id="ARBA00022574"/>
    </source>
</evidence>
<evidence type="ECO:0000256" key="3">
    <source>
        <dbReference type="ARBA" id="ARBA00038394"/>
    </source>
</evidence>
<comment type="similarity">
    <text evidence="3">Belongs to the WD repeat STRAP family.</text>
</comment>
<dbReference type="GO" id="GO:0003723">
    <property type="term" value="F:RNA binding"/>
    <property type="evidence" value="ECO:0007669"/>
    <property type="project" value="TreeGrafter"/>
</dbReference>
<evidence type="ECO:0000313" key="8">
    <source>
        <dbReference type="Proteomes" id="UP000007797"/>
    </source>
</evidence>
<feature type="repeat" description="WD" evidence="5">
    <location>
        <begin position="3"/>
        <end position="44"/>
    </location>
</feature>
<keyword evidence="2" id="KW-0677">Repeat</keyword>
<dbReference type="Pfam" id="PF00400">
    <property type="entry name" value="WD40"/>
    <property type="match status" value="1"/>
</dbReference>
<dbReference type="InterPro" id="IPR001680">
    <property type="entry name" value="WD40_rpt"/>
</dbReference>
<dbReference type="AlphaFoldDB" id="F4QAT4"/>
<dbReference type="PANTHER" id="PTHR19877:SF1">
    <property type="entry name" value="EUKARYOTIC TRANSLATION INITIATION FACTOR 3 SUBUNIT I"/>
    <property type="match status" value="1"/>
</dbReference>
<feature type="compositionally biased region" description="Polar residues" evidence="6">
    <location>
        <begin position="211"/>
        <end position="227"/>
    </location>
</feature>
<dbReference type="SUPFAM" id="SSF50978">
    <property type="entry name" value="WD40 repeat-like"/>
    <property type="match status" value="1"/>
</dbReference>
<evidence type="ECO:0000313" key="7">
    <source>
        <dbReference type="EMBL" id="EGG15787.1"/>
    </source>
</evidence>
<dbReference type="PROSITE" id="PS50294">
    <property type="entry name" value="WD_REPEATS_REGION"/>
    <property type="match status" value="1"/>
</dbReference>
<dbReference type="Gene3D" id="2.130.10.10">
    <property type="entry name" value="YVTN repeat-like/Quinoprotein amine dehydrogenase"/>
    <property type="match status" value="2"/>
</dbReference>
<proteinExistence type="inferred from homology"/>
<keyword evidence="8" id="KW-1185">Reference proteome</keyword>
<dbReference type="GO" id="GO:0071541">
    <property type="term" value="C:eukaryotic translation initiation factor 3 complex, eIF3m"/>
    <property type="evidence" value="ECO:0007669"/>
    <property type="project" value="TreeGrafter"/>
</dbReference>
<dbReference type="OrthoDB" id="8883818at2759"/>
<dbReference type="GO" id="GO:0002183">
    <property type="term" value="P:cytoplasmic translational initiation"/>
    <property type="evidence" value="ECO:0007669"/>
    <property type="project" value="TreeGrafter"/>
</dbReference>
<dbReference type="Proteomes" id="UP000007797">
    <property type="component" value="Unassembled WGS sequence"/>
</dbReference>
<dbReference type="InterPro" id="IPR015943">
    <property type="entry name" value="WD40/YVTN_repeat-like_dom_sf"/>
</dbReference>
<accession>F4QAT4</accession>
<dbReference type="GO" id="GO:0003743">
    <property type="term" value="F:translation initiation factor activity"/>
    <property type="evidence" value="ECO:0007669"/>
    <property type="project" value="TreeGrafter"/>
</dbReference>
<dbReference type="GeneID" id="14867570"/>
<protein>
    <recommendedName>
        <fullName evidence="4">Serine-threonine kinase receptor-associated protein</fullName>
    </recommendedName>
</protein>
<evidence type="ECO:0000256" key="4">
    <source>
        <dbReference type="ARBA" id="ARBA00040390"/>
    </source>
</evidence>
<evidence type="ECO:0000256" key="5">
    <source>
        <dbReference type="PROSITE-ProRule" id="PRU00221"/>
    </source>
</evidence>
<dbReference type="RefSeq" id="XP_004354534.1">
    <property type="nucleotide sequence ID" value="XM_004354482.1"/>
</dbReference>
<organism evidence="7 8">
    <name type="scientific">Cavenderia fasciculata</name>
    <name type="common">Slime mold</name>
    <name type="synonym">Dictyostelium fasciculatum</name>
    <dbReference type="NCBI Taxonomy" id="261658"/>
    <lineage>
        <taxon>Eukaryota</taxon>
        <taxon>Amoebozoa</taxon>
        <taxon>Evosea</taxon>
        <taxon>Eumycetozoa</taxon>
        <taxon>Dictyostelia</taxon>
        <taxon>Acytosteliales</taxon>
        <taxon>Cavenderiaceae</taxon>
        <taxon>Cavenderia</taxon>
    </lineage>
</organism>
<evidence type="ECO:0000256" key="6">
    <source>
        <dbReference type="SAM" id="MobiDB-lite"/>
    </source>
</evidence>
<dbReference type="InterPro" id="IPR036322">
    <property type="entry name" value="WD40_repeat_dom_sf"/>
</dbReference>
<keyword evidence="1 5" id="KW-0853">WD repeat</keyword>